<evidence type="ECO:0000256" key="1">
    <source>
        <dbReference type="ARBA" id="ARBA00023015"/>
    </source>
</evidence>
<feature type="domain" description="HTH lacI-type" evidence="4">
    <location>
        <begin position="2"/>
        <end position="56"/>
    </location>
</feature>
<proteinExistence type="predicted"/>
<dbReference type="Gene3D" id="3.40.50.2300">
    <property type="match status" value="2"/>
</dbReference>
<dbReference type="Pfam" id="PF13377">
    <property type="entry name" value="Peripla_BP_3"/>
    <property type="match status" value="1"/>
</dbReference>
<protein>
    <submittedName>
        <fullName evidence="5">LacI family transcriptional regulator</fullName>
    </submittedName>
</protein>
<dbReference type="SUPFAM" id="SSF53822">
    <property type="entry name" value="Periplasmic binding protein-like I"/>
    <property type="match status" value="1"/>
</dbReference>
<evidence type="ECO:0000313" key="5">
    <source>
        <dbReference type="EMBL" id="GHO57067.1"/>
    </source>
</evidence>
<evidence type="ECO:0000259" key="4">
    <source>
        <dbReference type="PROSITE" id="PS50932"/>
    </source>
</evidence>
<dbReference type="CDD" id="cd06267">
    <property type="entry name" value="PBP1_LacI_sugar_binding-like"/>
    <property type="match status" value="1"/>
</dbReference>
<gene>
    <name evidence="5" type="ORF">KSB_55420</name>
</gene>
<dbReference type="EMBL" id="BNJG01000002">
    <property type="protein sequence ID" value="GHO57067.1"/>
    <property type="molecule type" value="Genomic_DNA"/>
</dbReference>
<reference evidence="5 6" key="1">
    <citation type="journal article" date="2021" name="Int. J. Syst. Evol. Microbiol.">
        <title>Reticulibacter mediterranei gen. nov., sp. nov., within the new family Reticulibacteraceae fam. nov., and Ktedonospora formicarum gen. nov., sp. nov., Ktedonobacter robiniae sp. nov., Dictyobacter formicarum sp. nov. and Dictyobacter arantiisoli sp. nov., belonging to the class Ktedonobacteria.</title>
        <authorList>
            <person name="Yabe S."/>
            <person name="Zheng Y."/>
            <person name="Wang C.M."/>
            <person name="Sakai Y."/>
            <person name="Abe K."/>
            <person name="Yokota A."/>
            <person name="Donadio S."/>
            <person name="Cavaletti L."/>
            <person name="Monciardini P."/>
        </authorList>
    </citation>
    <scope>NUCLEOTIDE SEQUENCE [LARGE SCALE GENOMIC DNA]</scope>
    <source>
        <strain evidence="5 6">SOSP1-30</strain>
    </source>
</reference>
<dbReference type="InterPro" id="IPR028082">
    <property type="entry name" value="Peripla_BP_I"/>
</dbReference>
<dbReference type="PROSITE" id="PS50932">
    <property type="entry name" value="HTH_LACI_2"/>
    <property type="match status" value="1"/>
</dbReference>
<accession>A0ABQ3UWM0</accession>
<dbReference type="Proteomes" id="UP000654345">
    <property type="component" value="Unassembled WGS sequence"/>
</dbReference>
<dbReference type="InterPro" id="IPR046335">
    <property type="entry name" value="LacI/GalR-like_sensor"/>
</dbReference>
<dbReference type="Pfam" id="PF00356">
    <property type="entry name" value="LacI"/>
    <property type="match status" value="1"/>
</dbReference>
<dbReference type="InterPro" id="IPR010982">
    <property type="entry name" value="Lambda_DNA-bd_dom_sf"/>
</dbReference>
<keyword evidence="2" id="KW-0238">DNA-binding</keyword>
<dbReference type="SMART" id="SM00354">
    <property type="entry name" value="HTH_LACI"/>
    <property type="match status" value="1"/>
</dbReference>
<evidence type="ECO:0000256" key="3">
    <source>
        <dbReference type="ARBA" id="ARBA00023163"/>
    </source>
</evidence>
<dbReference type="PANTHER" id="PTHR30146">
    <property type="entry name" value="LACI-RELATED TRANSCRIPTIONAL REPRESSOR"/>
    <property type="match status" value="1"/>
</dbReference>
<keyword evidence="3" id="KW-0804">Transcription</keyword>
<dbReference type="PANTHER" id="PTHR30146:SF109">
    <property type="entry name" value="HTH-TYPE TRANSCRIPTIONAL REGULATOR GALS"/>
    <property type="match status" value="1"/>
</dbReference>
<keyword evidence="6" id="KW-1185">Reference proteome</keyword>
<dbReference type="CDD" id="cd01392">
    <property type="entry name" value="HTH_LacI"/>
    <property type="match status" value="1"/>
</dbReference>
<keyword evidence="1" id="KW-0805">Transcription regulation</keyword>
<comment type="caution">
    <text evidence="5">The sequence shown here is derived from an EMBL/GenBank/DDBJ whole genome shotgun (WGS) entry which is preliminary data.</text>
</comment>
<evidence type="ECO:0000256" key="2">
    <source>
        <dbReference type="ARBA" id="ARBA00023125"/>
    </source>
</evidence>
<name>A0ABQ3UWM0_9CHLR</name>
<dbReference type="Gene3D" id="1.10.260.40">
    <property type="entry name" value="lambda repressor-like DNA-binding domains"/>
    <property type="match status" value="1"/>
</dbReference>
<evidence type="ECO:0000313" key="6">
    <source>
        <dbReference type="Proteomes" id="UP000654345"/>
    </source>
</evidence>
<organism evidence="5 6">
    <name type="scientific">Ktedonobacter robiniae</name>
    <dbReference type="NCBI Taxonomy" id="2778365"/>
    <lineage>
        <taxon>Bacteria</taxon>
        <taxon>Bacillati</taxon>
        <taxon>Chloroflexota</taxon>
        <taxon>Ktedonobacteria</taxon>
        <taxon>Ktedonobacterales</taxon>
        <taxon>Ktedonobacteraceae</taxon>
        <taxon>Ktedonobacter</taxon>
    </lineage>
</organism>
<dbReference type="InterPro" id="IPR000843">
    <property type="entry name" value="HTH_LacI"/>
</dbReference>
<dbReference type="RefSeq" id="WP_201373504.1">
    <property type="nucleotide sequence ID" value="NZ_BNJG01000002.1"/>
</dbReference>
<dbReference type="SUPFAM" id="SSF47413">
    <property type="entry name" value="lambda repressor-like DNA-binding domains"/>
    <property type="match status" value="1"/>
</dbReference>
<sequence>MATIRDIAKETGLGVGTISRVLNNTGYVSQETRDKVLDAIKKLQYAPNGVARALAKKRTMIIGVVVHDLTNPFVPGIASGISDEARRQGYTMMLLDTLWQMEHELNTVEMLRQQLVDGVILLSPANANVLKRKLSEVGLPLVVIDHGEAIGTSDITVDHYGGAMEALQWAFECGHRRIGFLAGPPGLRFSDLRLRAYLDAMNWQHIEIDTIDRHPQLPIAQADFRFDKGISATEALLQRHPELTCIFAANDLSALGALHYLAEHKIAVPEEVAVIGFDDIPTASLVHPPLTTIHQPIYEMGSASARLLLERIQGVKPLEQPEPQIFELTLIKRKSC</sequence>